<evidence type="ECO:0000313" key="2">
    <source>
        <dbReference type="EMBL" id="SUA99900.1"/>
    </source>
</evidence>
<reference evidence="2 3" key="1">
    <citation type="submission" date="2018-06" db="EMBL/GenBank/DDBJ databases">
        <authorList>
            <consortium name="Pathogen Informatics"/>
            <person name="Doyle S."/>
        </authorList>
    </citation>
    <scope>NUCLEOTIDE SEQUENCE [LARGE SCALE GENOMIC DNA]</scope>
    <source>
        <strain evidence="2 3">NCTC13350</strain>
    </source>
</reference>
<organism evidence="2 3">
    <name type="scientific">Pannonibacter phragmitetus</name>
    <dbReference type="NCBI Taxonomy" id="121719"/>
    <lineage>
        <taxon>Bacteria</taxon>
        <taxon>Pseudomonadati</taxon>
        <taxon>Pseudomonadota</taxon>
        <taxon>Alphaproteobacteria</taxon>
        <taxon>Hyphomicrobiales</taxon>
        <taxon>Stappiaceae</taxon>
        <taxon>Pannonibacter</taxon>
    </lineage>
</organism>
<keyword evidence="1" id="KW-0812">Transmembrane</keyword>
<gene>
    <name evidence="2" type="ORF">NCTC13350_00803</name>
</gene>
<evidence type="ECO:0000313" key="3">
    <source>
        <dbReference type="Proteomes" id="UP000255000"/>
    </source>
</evidence>
<dbReference type="RefSeq" id="WP_019963141.1">
    <property type="nucleotide sequence ID" value="NZ_UGSK01000001.1"/>
</dbReference>
<keyword evidence="1" id="KW-0472">Membrane</keyword>
<sequence length="88" mass="9984">MKSIVWLAALPVLLAGLVTLPLPLPTGLPLIALSLFMVLAASPWAIRLLRRLRRRSLRLNGIFMKLEDKAPLRLGRVLKRTRPRIRMP</sequence>
<dbReference type="EMBL" id="UGSK01000001">
    <property type="protein sequence ID" value="SUA99900.1"/>
    <property type="molecule type" value="Genomic_DNA"/>
</dbReference>
<feature type="transmembrane region" description="Helical" evidence="1">
    <location>
        <begin position="29"/>
        <end position="49"/>
    </location>
</feature>
<dbReference type="Proteomes" id="UP000255000">
    <property type="component" value="Unassembled WGS sequence"/>
</dbReference>
<proteinExistence type="predicted"/>
<name>A0A378ZSZ4_9HYPH</name>
<protein>
    <recommendedName>
        <fullName evidence="4">Transmembrane protein (PGPGW)</fullName>
    </recommendedName>
</protein>
<dbReference type="AlphaFoldDB" id="A0A378ZSZ4"/>
<keyword evidence="1" id="KW-1133">Transmembrane helix</keyword>
<accession>A0A378ZSZ4</accession>
<evidence type="ECO:0000256" key="1">
    <source>
        <dbReference type="SAM" id="Phobius"/>
    </source>
</evidence>
<evidence type="ECO:0008006" key="4">
    <source>
        <dbReference type="Google" id="ProtNLM"/>
    </source>
</evidence>